<proteinExistence type="inferred from homology"/>
<dbReference type="GO" id="GO:0005886">
    <property type="term" value="C:plasma membrane"/>
    <property type="evidence" value="ECO:0007669"/>
    <property type="project" value="TreeGrafter"/>
</dbReference>
<comment type="similarity">
    <text evidence="1">Belongs to the peptidase M13 family.</text>
</comment>
<dbReference type="SUPFAM" id="SSF55486">
    <property type="entry name" value="Metalloproteases ('zincins'), catalytic domain"/>
    <property type="match status" value="1"/>
</dbReference>
<dbReference type="Gene3D" id="1.10.1380.10">
    <property type="entry name" value="Neutral endopeptidase , domain2"/>
    <property type="match status" value="1"/>
</dbReference>
<dbReference type="PANTHER" id="PTHR11733:SF230">
    <property type="entry name" value="NEPRILYSIN-2"/>
    <property type="match status" value="1"/>
</dbReference>
<dbReference type="GO" id="GO:0004222">
    <property type="term" value="F:metalloendopeptidase activity"/>
    <property type="evidence" value="ECO:0007669"/>
    <property type="project" value="InterPro"/>
</dbReference>
<dbReference type="PANTHER" id="PTHR11733">
    <property type="entry name" value="ZINC METALLOPROTEASE FAMILY M13 NEPRILYSIN-RELATED"/>
    <property type="match status" value="1"/>
</dbReference>
<dbReference type="InterPro" id="IPR042089">
    <property type="entry name" value="Peptidase_M13_dom_2"/>
</dbReference>
<organism evidence="4 5">
    <name type="scientific">Meloidogyne hapla</name>
    <name type="common">Root-knot nematode worm</name>
    <dbReference type="NCBI Taxonomy" id="6305"/>
    <lineage>
        <taxon>Eukaryota</taxon>
        <taxon>Metazoa</taxon>
        <taxon>Ecdysozoa</taxon>
        <taxon>Nematoda</taxon>
        <taxon>Chromadorea</taxon>
        <taxon>Rhabditida</taxon>
        <taxon>Tylenchina</taxon>
        <taxon>Tylenchomorpha</taxon>
        <taxon>Tylenchoidea</taxon>
        <taxon>Meloidogynidae</taxon>
        <taxon>Meloidogyninae</taxon>
        <taxon>Meloidogyne</taxon>
    </lineage>
</organism>
<feature type="region of interest" description="Disordered" evidence="2">
    <location>
        <begin position="92"/>
        <end position="118"/>
    </location>
</feature>
<dbReference type="AlphaFoldDB" id="A0A1I8B2F1"/>
<feature type="compositionally biased region" description="Polar residues" evidence="2">
    <location>
        <begin position="36"/>
        <end position="47"/>
    </location>
</feature>
<dbReference type="Pfam" id="PF05649">
    <property type="entry name" value="Peptidase_M13_N"/>
    <property type="match status" value="1"/>
</dbReference>
<evidence type="ECO:0000256" key="2">
    <source>
        <dbReference type="SAM" id="MobiDB-lite"/>
    </source>
</evidence>
<dbReference type="WBParaSite" id="MhA1_Contig1269.frz3.gene13">
    <property type="protein sequence ID" value="MhA1_Contig1269.frz3.gene13"/>
    <property type="gene ID" value="MhA1_Contig1269.frz3.gene13"/>
</dbReference>
<dbReference type="PROSITE" id="PS51885">
    <property type="entry name" value="NEPRILYSIN"/>
    <property type="match status" value="1"/>
</dbReference>
<dbReference type="InterPro" id="IPR000718">
    <property type="entry name" value="Peptidase_M13"/>
</dbReference>
<evidence type="ECO:0000313" key="5">
    <source>
        <dbReference type="WBParaSite" id="MhA1_Contig1269.frz3.gene13"/>
    </source>
</evidence>
<accession>A0A1I8B2F1</accession>
<reference evidence="5" key="1">
    <citation type="submission" date="2016-11" db="UniProtKB">
        <authorList>
            <consortium name="WormBaseParasite"/>
        </authorList>
    </citation>
    <scope>IDENTIFICATION</scope>
</reference>
<evidence type="ECO:0000259" key="3">
    <source>
        <dbReference type="Pfam" id="PF05649"/>
    </source>
</evidence>
<protein>
    <submittedName>
        <fullName evidence="5">Peptidase_M13_N domain-containing protein</fullName>
    </submittedName>
</protein>
<evidence type="ECO:0000256" key="1">
    <source>
        <dbReference type="ARBA" id="ARBA00007357"/>
    </source>
</evidence>
<sequence length="413" mass="47052">MIMTTTEQNAVGTLLDNATPSVSKSKETSPVAPSISGESTTLEATTANHSPLTNVAEEQNSATSTATSVLPLVAINSDKKNSLEKIPLSSPTMTATRTAAEPPKKTRRRNKHDAPSVSNFENLGQELELALKELLENGPETLSNIKETNEEAVKKAKYFYQMCLNETEIMTSWRNVFDQVLHTFGGWPSLESSSDPNIRIRIERLYGIMVSKFRADSLFKATVQPDDKNSDKHILLIDQPALNLFARDFYMLTETEVERLAYRTLIRDVLVLLGADHRIAERDSLEVLQFETELANITVSEDQRHDIAELYTKYTIGEIKEKFPNFDWLLFFNTIFENINEQKGIIPIQFENNEPIVIYGAEFVARLDKLLPTFEPRVVQNYLTWCWFFKAMLRDLPDPFALTMFKFYRTLNC</sequence>
<feature type="domain" description="Peptidase M13 N-terminal" evidence="3">
    <location>
        <begin position="111"/>
        <end position="412"/>
    </location>
</feature>
<dbReference type="Proteomes" id="UP000095281">
    <property type="component" value="Unplaced"/>
</dbReference>
<feature type="region of interest" description="Disordered" evidence="2">
    <location>
        <begin position="16"/>
        <end position="47"/>
    </location>
</feature>
<dbReference type="GO" id="GO:0016485">
    <property type="term" value="P:protein processing"/>
    <property type="evidence" value="ECO:0007669"/>
    <property type="project" value="TreeGrafter"/>
</dbReference>
<name>A0A1I8B2F1_MELHA</name>
<evidence type="ECO:0000313" key="4">
    <source>
        <dbReference type="Proteomes" id="UP000095281"/>
    </source>
</evidence>
<keyword evidence="4" id="KW-1185">Reference proteome</keyword>
<dbReference type="InterPro" id="IPR008753">
    <property type="entry name" value="Peptidase_M13_N"/>
</dbReference>